<sequence>MQLWLSSPASPSYSPCSLSIVGIHWLKQVHHQWTYVTQIMSHQYLHTKKTSMVARSWRGTREARVDNL</sequence>
<organism evidence="1 2">
    <name type="scientific">Perca fluviatilis</name>
    <name type="common">European perch</name>
    <dbReference type="NCBI Taxonomy" id="8168"/>
    <lineage>
        <taxon>Eukaryota</taxon>
        <taxon>Metazoa</taxon>
        <taxon>Chordata</taxon>
        <taxon>Craniata</taxon>
        <taxon>Vertebrata</taxon>
        <taxon>Euteleostomi</taxon>
        <taxon>Actinopterygii</taxon>
        <taxon>Neopterygii</taxon>
        <taxon>Teleostei</taxon>
        <taxon>Neoteleostei</taxon>
        <taxon>Acanthomorphata</taxon>
        <taxon>Eupercaria</taxon>
        <taxon>Perciformes</taxon>
        <taxon>Percoidei</taxon>
        <taxon>Percidae</taxon>
        <taxon>Percinae</taxon>
        <taxon>Perca</taxon>
    </lineage>
</organism>
<reference evidence="1 2" key="1">
    <citation type="submission" date="2019-06" db="EMBL/GenBank/DDBJ databases">
        <title>A chromosome-scale genome assembly of the European perch, Perca fluviatilis.</title>
        <authorList>
            <person name="Roques C."/>
            <person name="Zahm M."/>
            <person name="Cabau C."/>
            <person name="Klopp C."/>
            <person name="Bouchez O."/>
            <person name="Donnadieu C."/>
            <person name="Kuhl H."/>
            <person name="Gislard M."/>
            <person name="Guendouz S."/>
            <person name="Journot L."/>
            <person name="Haffray P."/>
            <person name="Bestin A."/>
            <person name="Morvezen R."/>
            <person name="Feron R."/>
            <person name="Wen M."/>
            <person name="Jouanno E."/>
            <person name="Herpin A."/>
            <person name="Schartl M."/>
            <person name="Postlethwait J."/>
            <person name="Schaerlinger B."/>
            <person name="Chardard D."/>
            <person name="Lecocq T."/>
            <person name="Poncet C."/>
            <person name="Jaffrelo L."/>
            <person name="Lampietro C."/>
            <person name="Guiguen Y."/>
        </authorList>
    </citation>
    <scope>NUCLEOTIDE SEQUENCE [LARGE SCALE GENOMIC DNA]</scope>
    <source>
        <tissue evidence="1">Blood</tissue>
    </source>
</reference>
<comment type="caution">
    <text evidence="1">The sequence shown here is derived from an EMBL/GenBank/DDBJ whole genome shotgun (WGS) entry which is preliminary data.</text>
</comment>
<dbReference type="AlphaFoldDB" id="A0A6A5E0X0"/>
<name>A0A6A5E0X0_PERFL</name>
<gene>
    <name evidence="1" type="ORF">PFLUV_G00227570</name>
</gene>
<dbReference type="Proteomes" id="UP000465112">
    <property type="component" value="Chromosome 19"/>
</dbReference>
<evidence type="ECO:0000313" key="1">
    <source>
        <dbReference type="EMBL" id="KAF1376136.1"/>
    </source>
</evidence>
<dbReference type="EMBL" id="VHII01000019">
    <property type="protein sequence ID" value="KAF1376136.1"/>
    <property type="molecule type" value="Genomic_DNA"/>
</dbReference>
<evidence type="ECO:0000313" key="2">
    <source>
        <dbReference type="Proteomes" id="UP000465112"/>
    </source>
</evidence>
<keyword evidence="2" id="KW-1185">Reference proteome</keyword>
<protein>
    <submittedName>
        <fullName evidence="1">Uncharacterized protein</fullName>
    </submittedName>
</protein>
<proteinExistence type="predicted"/>
<accession>A0A6A5E0X0</accession>